<protein>
    <recommendedName>
        <fullName evidence="3">Inner membrane component domain-containing protein</fullName>
    </recommendedName>
</protein>
<name>A0A0G4H1V4_VITBC</name>
<evidence type="ECO:0000256" key="2">
    <source>
        <dbReference type="SAM" id="Phobius"/>
    </source>
</evidence>
<dbReference type="AlphaFoldDB" id="A0A0G4H1V4"/>
<dbReference type="GO" id="GO:0005886">
    <property type="term" value="C:plasma membrane"/>
    <property type="evidence" value="ECO:0007669"/>
    <property type="project" value="TreeGrafter"/>
</dbReference>
<reference evidence="4 5" key="1">
    <citation type="submission" date="2014-11" db="EMBL/GenBank/DDBJ databases">
        <authorList>
            <person name="Zhu J."/>
            <person name="Qi W."/>
            <person name="Song R."/>
        </authorList>
    </citation>
    <scope>NUCLEOTIDE SEQUENCE [LARGE SCALE GENOMIC DNA]</scope>
</reference>
<feature type="domain" description="Inner membrane component" evidence="3">
    <location>
        <begin position="89"/>
        <end position="134"/>
    </location>
</feature>
<evidence type="ECO:0000313" key="4">
    <source>
        <dbReference type="EMBL" id="CEM37381.1"/>
    </source>
</evidence>
<dbReference type="Proteomes" id="UP000041254">
    <property type="component" value="Unassembled WGS sequence"/>
</dbReference>
<dbReference type="PANTHER" id="PTHR42903">
    <property type="entry name" value="INNER MEMBRANE PROTEIN YCCF"/>
    <property type="match status" value="1"/>
</dbReference>
<evidence type="ECO:0000256" key="1">
    <source>
        <dbReference type="SAM" id="MobiDB-lite"/>
    </source>
</evidence>
<dbReference type="OrthoDB" id="430796at2759"/>
<dbReference type="Pfam" id="PF03733">
    <property type="entry name" value="YccF"/>
    <property type="match status" value="2"/>
</dbReference>
<dbReference type="InterPro" id="IPR052937">
    <property type="entry name" value="Inner_membrane_protein"/>
</dbReference>
<sequence length="256" mass="28083">MEPAARSPPVDVESGQHSPAPSAPRTKEGRRKPSRRHPGGRRATSVARRGSKRGSVRRVARRPLRFVIQHLDYDFTHQCGCRPRQCRQVWIMVGGFLPASVWIIAAMILHLSIIGRENGQKCFAMATISLRPFGVQIEYHSVVVPPDMCGTLVFYSTAVIKGIFGCLVAAIHLLLALLWLITIVGIPFPSTHLKLAFLVVWPFDISVSLVEDDSEYVDLTDEDEEQETDNDLEAGGRKQRGGGRGGGGRYGAATGS</sequence>
<organism evidence="4 5">
    <name type="scientific">Vitrella brassicaformis (strain CCMP3155)</name>
    <dbReference type="NCBI Taxonomy" id="1169540"/>
    <lineage>
        <taxon>Eukaryota</taxon>
        <taxon>Sar</taxon>
        <taxon>Alveolata</taxon>
        <taxon>Colpodellida</taxon>
        <taxon>Vitrellaceae</taxon>
        <taxon>Vitrella</taxon>
    </lineage>
</organism>
<accession>A0A0G4H1V4</accession>
<keyword evidence="5" id="KW-1185">Reference proteome</keyword>
<keyword evidence="2" id="KW-0812">Transmembrane</keyword>
<feature type="region of interest" description="Disordered" evidence="1">
    <location>
        <begin position="217"/>
        <end position="256"/>
    </location>
</feature>
<feature type="region of interest" description="Disordered" evidence="1">
    <location>
        <begin position="1"/>
        <end position="56"/>
    </location>
</feature>
<feature type="compositionally biased region" description="Basic residues" evidence="1">
    <location>
        <begin position="28"/>
        <end position="40"/>
    </location>
</feature>
<feature type="compositionally biased region" description="Acidic residues" evidence="1">
    <location>
        <begin position="217"/>
        <end position="232"/>
    </location>
</feature>
<feature type="domain" description="Inner membrane component" evidence="3">
    <location>
        <begin position="163"/>
        <end position="203"/>
    </location>
</feature>
<dbReference type="EMBL" id="CDMY01000938">
    <property type="protein sequence ID" value="CEM37381.1"/>
    <property type="molecule type" value="Genomic_DNA"/>
</dbReference>
<keyword evidence="2" id="KW-0472">Membrane</keyword>
<dbReference type="InterPro" id="IPR005185">
    <property type="entry name" value="YccF"/>
</dbReference>
<keyword evidence="2" id="KW-1133">Transmembrane helix</keyword>
<feature type="transmembrane region" description="Helical" evidence="2">
    <location>
        <begin position="89"/>
        <end position="111"/>
    </location>
</feature>
<dbReference type="PANTHER" id="PTHR42903:SF1">
    <property type="entry name" value="INNER MEMBRANE PROTEIN YCCF"/>
    <property type="match status" value="1"/>
</dbReference>
<dbReference type="VEuPathDB" id="CryptoDB:Vbra_19229"/>
<evidence type="ECO:0000259" key="3">
    <source>
        <dbReference type="Pfam" id="PF03733"/>
    </source>
</evidence>
<feature type="transmembrane region" description="Helical" evidence="2">
    <location>
        <begin position="163"/>
        <end position="188"/>
    </location>
</feature>
<gene>
    <name evidence="4" type="ORF">Vbra_19229</name>
</gene>
<dbReference type="InParanoid" id="A0A0G4H1V4"/>
<evidence type="ECO:0000313" key="5">
    <source>
        <dbReference type="Proteomes" id="UP000041254"/>
    </source>
</evidence>
<proteinExistence type="predicted"/>